<name>A0A7S4UF82_9STRA</name>
<dbReference type="PANTHER" id="PTHR48020">
    <property type="entry name" value="PROTON MYO-INOSITOL COTRANSPORTER"/>
    <property type="match status" value="1"/>
</dbReference>
<comment type="catalytic activity">
    <reaction evidence="13">
        <text>D-fructose(out) = D-fructose(in)</text>
        <dbReference type="Rhea" id="RHEA:60372"/>
        <dbReference type="ChEBI" id="CHEBI:37721"/>
    </reaction>
    <physiologicalReaction direction="left-to-right" evidence="13">
        <dbReference type="Rhea" id="RHEA:60373"/>
    </physiologicalReaction>
</comment>
<evidence type="ECO:0000256" key="12">
    <source>
        <dbReference type="ARBA" id="ARBA00044668"/>
    </source>
</evidence>
<accession>A0A7S4UF82</accession>
<dbReference type="GO" id="GO:0016324">
    <property type="term" value="C:apical plasma membrane"/>
    <property type="evidence" value="ECO:0007669"/>
    <property type="project" value="TreeGrafter"/>
</dbReference>
<reference evidence="18" key="1">
    <citation type="submission" date="2021-01" db="EMBL/GenBank/DDBJ databases">
        <authorList>
            <person name="Corre E."/>
            <person name="Pelletier E."/>
            <person name="Niang G."/>
            <person name="Scheremetjew M."/>
            <person name="Finn R."/>
            <person name="Kale V."/>
            <person name="Holt S."/>
            <person name="Cochrane G."/>
            <person name="Meng A."/>
            <person name="Brown T."/>
            <person name="Cohen L."/>
        </authorList>
    </citation>
    <scope>NUCLEOTIDE SEQUENCE</scope>
    <source>
        <strain evidence="18">GSO104</strain>
    </source>
</reference>
<organism evidence="18">
    <name type="scientific">Ditylum brightwellii</name>
    <dbReference type="NCBI Taxonomy" id="49249"/>
    <lineage>
        <taxon>Eukaryota</taxon>
        <taxon>Sar</taxon>
        <taxon>Stramenopiles</taxon>
        <taxon>Ochrophyta</taxon>
        <taxon>Bacillariophyta</taxon>
        <taxon>Mediophyceae</taxon>
        <taxon>Lithodesmiophycidae</taxon>
        <taxon>Lithodesmiales</taxon>
        <taxon>Lithodesmiaceae</taxon>
        <taxon>Ditylum</taxon>
    </lineage>
</organism>
<gene>
    <name evidence="18" type="ORF">DBRI00130_LOCUS118</name>
</gene>
<keyword evidence="5 16" id="KW-0812">Transmembrane</keyword>
<comment type="subcellular location">
    <subcellularLocation>
        <location evidence="1">Membrane</location>
        <topology evidence="1">Multi-pass membrane protein</topology>
    </subcellularLocation>
</comment>
<dbReference type="AlphaFoldDB" id="A0A7S4UF82"/>
<feature type="transmembrane region" description="Helical" evidence="16">
    <location>
        <begin position="247"/>
        <end position="268"/>
    </location>
</feature>
<comment type="catalytic activity">
    <reaction evidence="9">
        <text>D-glucose(out) = D-glucose(in)</text>
        <dbReference type="Rhea" id="RHEA:60376"/>
        <dbReference type="ChEBI" id="CHEBI:4167"/>
    </reaction>
    <physiologicalReaction direction="left-to-right" evidence="9">
        <dbReference type="Rhea" id="RHEA:60377"/>
    </physiologicalReaction>
</comment>
<evidence type="ECO:0000256" key="13">
    <source>
        <dbReference type="ARBA" id="ARBA00044710"/>
    </source>
</evidence>
<keyword evidence="6 16" id="KW-1133">Transmembrane helix</keyword>
<evidence type="ECO:0000256" key="5">
    <source>
        <dbReference type="ARBA" id="ARBA00022692"/>
    </source>
</evidence>
<comment type="catalytic activity">
    <reaction evidence="11">
        <text>D-mannose(out) = D-mannose(in)</text>
        <dbReference type="Rhea" id="RHEA:78391"/>
        <dbReference type="ChEBI" id="CHEBI:4208"/>
    </reaction>
    <physiologicalReaction direction="left-to-right" evidence="11">
        <dbReference type="Rhea" id="RHEA:78392"/>
    </physiologicalReaction>
</comment>
<dbReference type="Pfam" id="PF00083">
    <property type="entry name" value="Sugar_tr"/>
    <property type="match status" value="2"/>
</dbReference>
<evidence type="ECO:0000256" key="4">
    <source>
        <dbReference type="ARBA" id="ARBA00022448"/>
    </source>
</evidence>
<dbReference type="PROSITE" id="PS50850">
    <property type="entry name" value="MFS"/>
    <property type="match status" value="1"/>
</dbReference>
<feature type="transmembrane region" description="Helical" evidence="16">
    <location>
        <begin position="666"/>
        <end position="684"/>
    </location>
</feature>
<dbReference type="GO" id="GO:0005366">
    <property type="term" value="F:myo-inositol:proton symporter activity"/>
    <property type="evidence" value="ECO:0007669"/>
    <property type="project" value="TreeGrafter"/>
</dbReference>
<dbReference type="Gene3D" id="1.20.1250.20">
    <property type="entry name" value="MFS general substrate transporter like domains"/>
    <property type="match status" value="2"/>
</dbReference>
<dbReference type="InterPro" id="IPR020846">
    <property type="entry name" value="MFS_dom"/>
</dbReference>
<dbReference type="InterPro" id="IPR005828">
    <property type="entry name" value="MFS_sugar_transport-like"/>
</dbReference>
<feature type="compositionally biased region" description="Acidic residues" evidence="15">
    <location>
        <begin position="96"/>
        <end position="109"/>
    </location>
</feature>
<comment type="subunit">
    <text evidence="3">Homodimer.</text>
</comment>
<evidence type="ECO:0000256" key="14">
    <source>
        <dbReference type="ARBA" id="ARBA00044780"/>
    </source>
</evidence>
<dbReference type="SUPFAM" id="SSF103473">
    <property type="entry name" value="MFS general substrate transporter"/>
    <property type="match status" value="1"/>
</dbReference>
<protein>
    <recommendedName>
        <fullName evidence="14">Hexose transporter 1</fullName>
    </recommendedName>
</protein>
<evidence type="ECO:0000256" key="10">
    <source>
        <dbReference type="ARBA" id="ARBA00044656"/>
    </source>
</evidence>
<evidence type="ECO:0000256" key="16">
    <source>
        <dbReference type="SAM" id="Phobius"/>
    </source>
</evidence>
<feature type="transmembrane region" description="Helical" evidence="16">
    <location>
        <begin position="221"/>
        <end position="241"/>
    </location>
</feature>
<evidence type="ECO:0000256" key="15">
    <source>
        <dbReference type="SAM" id="MobiDB-lite"/>
    </source>
</evidence>
<evidence type="ECO:0000256" key="6">
    <source>
        <dbReference type="ARBA" id="ARBA00022989"/>
    </source>
</evidence>
<evidence type="ECO:0000259" key="17">
    <source>
        <dbReference type="PROSITE" id="PS50850"/>
    </source>
</evidence>
<keyword evidence="4" id="KW-0813">Transport</keyword>
<evidence type="ECO:0000256" key="7">
    <source>
        <dbReference type="ARBA" id="ARBA00023136"/>
    </source>
</evidence>
<feature type="transmembrane region" description="Helical" evidence="16">
    <location>
        <begin position="427"/>
        <end position="451"/>
    </location>
</feature>
<dbReference type="PROSITE" id="PS00217">
    <property type="entry name" value="SUGAR_TRANSPORT_2"/>
    <property type="match status" value="1"/>
</dbReference>
<dbReference type="InterPro" id="IPR050814">
    <property type="entry name" value="Myo-inositol_Transporter"/>
</dbReference>
<feature type="region of interest" description="Disordered" evidence="15">
    <location>
        <begin position="78"/>
        <end position="137"/>
    </location>
</feature>
<feature type="transmembrane region" description="Helical" evidence="16">
    <location>
        <begin position="153"/>
        <end position="174"/>
    </location>
</feature>
<dbReference type="PRINTS" id="PR00171">
    <property type="entry name" value="SUGRTRNSPORT"/>
</dbReference>
<feature type="transmembrane region" description="Helical" evidence="16">
    <location>
        <begin position="194"/>
        <end position="214"/>
    </location>
</feature>
<sequence length="719" mass="78624">MAGTTGNEDFVVIPSDGEEDADFGMTRPNIGLITNRLFGVDDGNAENGFTTEDVIKGMEDDEGETGGMLDEMLRHKGDMNEDTNYGELGKKKNPFDYEEDDDDDEEYDELAALGGRSKQSKDTSSSNSRKSGLGSWVEEGQRRIRSSEVSYRMNYLTCVAAIGGFLFGYDTGVISGAMPPLKRAFDLTTKQEEVVVSSTIFAAFIASLWGGSLNNTFGRRIAVLFSASVFTFGSLMLSIAWNYSSLIFGRVVVGIGIGVASLTTPMYVAEIATPSMRGTLVTVNGLLICFGQFSAGMVDGLFETFDENDGWRFMLGLAAIPSVLMFIGFLYLPESPRWLAMAGKSGEALDVLRTFRDTDREAQEEMVEIMDSLATDVSMEDEDIDSRSGSNVSIEMSGNVGLTGSGTKKSSFSQIFDMLSDAPTRRALFLGCGLMVLQQLSGINTVMYYAASIYEMSQFNEKTAIWLSGFTSLAQVLGVGMSIRLVERKGRRTLVLTSLFFVTLSLCGLGLSFYLARISSSQVEAINDEQCFSQPAKVWDGVTANCYDCVQIDGCGFCAGVCAAGNDIGPFDDGVCNFNKGDEWIFGACENRYGYMSVFFMVAYLLSFGIGMGPLPWTINSEIYPLTHRSRAVSLSTATNWIGNLVVSSTFLTIASPSILTTYGAFWLYTALAFLGWCWLYCVMPETKGLSLEEIELLFRKDEDTSVEDLVAERETFIT</sequence>
<evidence type="ECO:0000256" key="1">
    <source>
        <dbReference type="ARBA" id="ARBA00004141"/>
    </source>
</evidence>
<evidence type="ECO:0000256" key="8">
    <source>
        <dbReference type="ARBA" id="ARBA00044637"/>
    </source>
</evidence>
<feature type="transmembrane region" description="Helical" evidence="16">
    <location>
        <begin position="638"/>
        <end position="660"/>
    </location>
</feature>
<comment type="similarity">
    <text evidence="2">Belongs to the major facilitator superfamily. Sugar transporter (TC 2.A.1.1) family.</text>
</comment>
<feature type="domain" description="Major facilitator superfamily (MFS) profile" evidence="17">
    <location>
        <begin position="156"/>
        <end position="688"/>
    </location>
</feature>
<comment type="catalytic activity">
    <reaction evidence="10">
        <text>D-xylose(out) = D-xylose(in)</text>
        <dbReference type="Rhea" id="RHEA:78427"/>
        <dbReference type="ChEBI" id="CHEBI:53455"/>
    </reaction>
    <physiologicalReaction direction="left-to-right" evidence="10">
        <dbReference type="Rhea" id="RHEA:78428"/>
    </physiologicalReaction>
</comment>
<comment type="catalytic activity">
    <reaction evidence="8">
        <text>D-galactose(in) = D-galactose(out)</text>
        <dbReference type="Rhea" id="RHEA:34915"/>
        <dbReference type="ChEBI" id="CHEBI:4139"/>
    </reaction>
    <physiologicalReaction direction="right-to-left" evidence="8">
        <dbReference type="Rhea" id="RHEA:34917"/>
    </physiologicalReaction>
</comment>
<feature type="transmembrane region" description="Helical" evidence="16">
    <location>
        <begin position="310"/>
        <end position="332"/>
    </location>
</feature>
<feature type="transmembrane region" description="Helical" evidence="16">
    <location>
        <begin position="593"/>
        <end position="617"/>
    </location>
</feature>
<dbReference type="PANTHER" id="PTHR48020:SF12">
    <property type="entry name" value="PROTON MYO-INOSITOL COTRANSPORTER"/>
    <property type="match status" value="1"/>
</dbReference>
<keyword evidence="7 16" id="KW-0472">Membrane</keyword>
<evidence type="ECO:0000256" key="11">
    <source>
        <dbReference type="ARBA" id="ARBA00044662"/>
    </source>
</evidence>
<dbReference type="InterPro" id="IPR003663">
    <property type="entry name" value="Sugar/inositol_transpt"/>
</dbReference>
<feature type="transmembrane region" description="Helical" evidence="16">
    <location>
        <begin position="463"/>
        <end position="486"/>
    </location>
</feature>
<proteinExistence type="inferred from homology"/>
<evidence type="ECO:0000256" key="2">
    <source>
        <dbReference type="ARBA" id="ARBA00010992"/>
    </source>
</evidence>
<feature type="compositionally biased region" description="Low complexity" evidence="15">
    <location>
        <begin position="122"/>
        <end position="135"/>
    </location>
</feature>
<dbReference type="EMBL" id="HBNS01000140">
    <property type="protein sequence ID" value="CAE4577873.1"/>
    <property type="molecule type" value="Transcribed_RNA"/>
</dbReference>
<feature type="transmembrane region" description="Helical" evidence="16">
    <location>
        <begin position="280"/>
        <end position="298"/>
    </location>
</feature>
<evidence type="ECO:0000256" key="9">
    <source>
        <dbReference type="ARBA" id="ARBA00044648"/>
    </source>
</evidence>
<dbReference type="InterPro" id="IPR036259">
    <property type="entry name" value="MFS_trans_sf"/>
</dbReference>
<dbReference type="InterPro" id="IPR005829">
    <property type="entry name" value="Sugar_transporter_CS"/>
</dbReference>
<feature type="transmembrane region" description="Helical" evidence="16">
    <location>
        <begin position="493"/>
        <end position="515"/>
    </location>
</feature>
<feature type="region of interest" description="Disordered" evidence="15">
    <location>
        <begin position="1"/>
        <end position="24"/>
    </location>
</feature>
<comment type="catalytic activity">
    <reaction evidence="12">
        <text>D-glucosamine(out) = D-glucosamine(in)</text>
        <dbReference type="Rhea" id="RHEA:78423"/>
        <dbReference type="ChEBI" id="CHEBI:58723"/>
    </reaction>
    <physiologicalReaction direction="left-to-right" evidence="12">
        <dbReference type="Rhea" id="RHEA:78424"/>
    </physiologicalReaction>
</comment>
<evidence type="ECO:0000256" key="3">
    <source>
        <dbReference type="ARBA" id="ARBA00011738"/>
    </source>
</evidence>
<evidence type="ECO:0000313" key="18">
    <source>
        <dbReference type="EMBL" id="CAE4577873.1"/>
    </source>
</evidence>